<evidence type="ECO:0000313" key="1">
    <source>
        <dbReference type="EMBL" id="KKN55454.1"/>
    </source>
</evidence>
<dbReference type="EMBL" id="LAZR01000884">
    <property type="protein sequence ID" value="KKN55454.1"/>
    <property type="molecule type" value="Genomic_DNA"/>
</dbReference>
<name>A0A0F9RL20_9ZZZZ</name>
<reference evidence="1" key="1">
    <citation type="journal article" date="2015" name="Nature">
        <title>Complex archaea that bridge the gap between prokaryotes and eukaryotes.</title>
        <authorList>
            <person name="Spang A."/>
            <person name="Saw J.H."/>
            <person name="Jorgensen S.L."/>
            <person name="Zaremba-Niedzwiedzka K."/>
            <person name="Martijn J."/>
            <person name="Lind A.E."/>
            <person name="van Eijk R."/>
            <person name="Schleper C."/>
            <person name="Guy L."/>
            <person name="Ettema T.J."/>
        </authorList>
    </citation>
    <scope>NUCLEOTIDE SEQUENCE</scope>
</reference>
<dbReference type="AlphaFoldDB" id="A0A0F9RL20"/>
<gene>
    <name evidence="1" type="ORF">LCGC14_0582240</name>
</gene>
<comment type="caution">
    <text evidence="1">The sequence shown here is derived from an EMBL/GenBank/DDBJ whole genome shotgun (WGS) entry which is preliminary data.</text>
</comment>
<accession>A0A0F9RL20</accession>
<proteinExistence type="predicted"/>
<protein>
    <submittedName>
        <fullName evidence="1">Uncharacterized protein</fullName>
    </submittedName>
</protein>
<sequence>MRTKTLIQTVVAEDLNGISVSATDIASPFADLTLGGVLATTDAWRGAYVDFSLKTNFTPLVAFKTGATGSTAIATITGLDIHGNEDTETVTMPGASAAVESLKPFSRIDSISMDGAYTNLEVGVKAEIDQFSRWIVFDPYANPFSVFLDLEEVTDGSTLTIELTTDPDIWTPGSNFDVRTFDAVAPFAPTIIISAQGIVTADADQVLPFLAARLRHTAGTAGKWRARFTQAGGGRGR</sequence>
<organism evidence="1">
    <name type="scientific">marine sediment metagenome</name>
    <dbReference type="NCBI Taxonomy" id="412755"/>
    <lineage>
        <taxon>unclassified sequences</taxon>
        <taxon>metagenomes</taxon>
        <taxon>ecological metagenomes</taxon>
    </lineage>
</organism>